<accession>A0A150H9B7</accession>
<sequence>MSPPAFPAPVRHRWYENMLGFITGSYLTSIGLAILHSAQAVTGGTAGLALLVSYVVDLPIGVLFPLVNLPFFALAIWKKGWGFTLRTLLAVSVVGVLADFNEAMLGLHDLPILYGVPTGSVIAGVGILILFRHGASLGGFNILALILQERAGLNAGSVLMALDAVIVLASFFVSPWQTVLVSVIGVVVLNIVLAVNHKPGRYTGY</sequence>
<comment type="subcellular location">
    <subcellularLocation>
        <location evidence="1">Cell membrane</location>
        <topology evidence="1">Multi-pass membrane protein</topology>
    </subcellularLocation>
</comment>
<evidence type="ECO:0000256" key="2">
    <source>
        <dbReference type="ARBA" id="ARBA00022475"/>
    </source>
</evidence>
<keyword evidence="2" id="KW-1003">Cell membrane</keyword>
<dbReference type="PATRIC" id="fig|479117.4.peg.890"/>
<proteinExistence type="predicted"/>
<feature type="transmembrane region" description="Helical" evidence="6">
    <location>
        <begin position="179"/>
        <end position="196"/>
    </location>
</feature>
<dbReference type="GO" id="GO:0005886">
    <property type="term" value="C:plasma membrane"/>
    <property type="evidence" value="ECO:0007669"/>
    <property type="project" value="UniProtKB-SubCell"/>
</dbReference>
<keyword evidence="3 6" id="KW-0812">Transmembrane</keyword>
<dbReference type="Pfam" id="PF02588">
    <property type="entry name" value="YitT_membrane"/>
    <property type="match status" value="1"/>
</dbReference>
<dbReference type="PANTHER" id="PTHR33545:SF5">
    <property type="entry name" value="UPF0750 MEMBRANE PROTEIN YITT"/>
    <property type="match status" value="1"/>
</dbReference>
<evidence type="ECO:0000256" key="4">
    <source>
        <dbReference type="ARBA" id="ARBA00022989"/>
    </source>
</evidence>
<feature type="transmembrane region" description="Helical" evidence="6">
    <location>
        <begin position="18"/>
        <end position="38"/>
    </location>
</feature>
<feature type="transmembrane region" description="Helical" evidence="6">
    <location>
        <begin position="152"/>
        <end position="173"/>
    </location>
</feature>
<reference evidence="7 8" key="1">
    <citation type="submission" date="2016-01" db="EMBL/GenBank/DDBJ databases">
        <title>Use of Whole Genome Sequencing to ascertain that Brevibacterium massiliense (Roux, Raoult 2009) is a later heterotypic synonym of Brevibacterium ravenspurgense (Mages 2008).</title>
        <authorList>
            <person name="Bernier A.-M."/>
            <person name="Burdz T."/>
            <person name="Huynh C."/>
            <person name="Pachecho A.L."/>
            <person name="Wiebe D."/>
            <person name="Bonner C."/>
            <person name="Bernard K."/>
        </authorList>
    </citation>
    <scope>NUCLEOTIDE SEQUENCE [LARGE SCALE GENOMIC DNA]</scope>
    <source>
        <strain evidence="7 8">CCUG56047</strain>
    </source>
</reference>
<evidence type="ECO:0000256" key="3">
    <source>
        <dbReference type="ARBA" id="ARBA00022692"/>
    </source>
</evidence>
<dbReference type="InterPro" id="IPR003740">
    <property type="entry name" value="YitT"/>
</dbReference>
<evidence type="ECO:0008006" key="9">
    <source>
        <dbReference type="Google" id="ProtNLM"/>
    </source>
</evidence>
<feature type="transmembrane region" description="Helical" evidence="6">
    <location>
        <begin position="112"/>
        <end position="131"/>
    </location>
</feature>
<gene>
    <name evidence="7" type="ORF">Bravens_00887</name>
</gene>
<keyword evidence="4 6" id="KW-1133">Transmembrane helix</keyword>
<keyword evidence="8" id="KW-1185">Reference proteome</keyword>
<feature type="transmembrane region" description="Helical" evidence="6">
    <location>
        <begin position="83"/>
        <end position="100"/>
    </location>
</feature>
<evidence type="ECO:0000313" key="7">
    <source>
        <dbReference type="EMBL" id="KXZ58706.1"/>
    </source>
</evidence>
<dbReference type="InterPro" id="IPR051461">
    <property type="entry name" value="UPF0750_membrane"/>
</dbReference>
<comment type="caution">
    <text evidence="7">The sequence shown here is derived from an EMBL/GenBank/DDBJ whole genome shotgun (WGS) entry which is preliminary data.</text>
</comment>
<dbReference type="AlphaFoldDB" id="A0A150H9B7"/>
<organism evidence="7 8">
    <name type="scientific">Brevibacterium ravenspurgense</name>
    <dbReference type="NCBI Taxonomy" id="479117"/>
    <lineage>
        <taxon>Bacteria</taxon>
        <taxon>Bacillati</taxon>
        <taxon>Actinomycetota</taxon>
        <taxon>Actinomycetes</taxon>
        <taxon>Micrococcales</taxon>
        <taxon>Brevibacteriaceae</taxon>
        <taxon>Brevibacterium</taxon>
    </lineage>
</organism>
<protein>
    <recommendedName>
        <fullName evidence="9">YitT family protein</fullName>
    </recommendedName>
</protein>
<evidence type="ECO:0000256" key="5">
    <source>
        <dbReference type="ARBA" id="ARBA00023136"/>
    </source>
</evidence>
<evidence type="ECO:0000313" key="8">
    <source>
        <dbReference type="Proteomes" id="UP000243589"/>
    </source>
</evidence>
<keyword evidence="5 6" id="KW-0472">Membrane</keyword>
<dbReference type="PANTHER" id="PTHR33545">
    <property type="entry name" value="UPF0750 MEMBRANE PROTEIN YITT-RELATED"/>
    <property type="match status" value="1"/>
</dbReference>
<evidence type="ECO:0000256" key="6">
    <source>
        <dbReference type="SAM" id="Phobius"/>
    </source>
</evidence>
<name>A0A150H9B7_9MICO</name>
<dbReference type="Proteomes" id="UP000243589">
    <property type="component" value="Unassembled WGS sequence"/>
</dbReference>
<dbReference type="EMBL" id="LQQC01000009">
    <property type="protein sequence ID" value="KXZ58706.1"/>
    <property type="molecule type" value="Genomic_DNA"/>
</dbReference>
<evidence type="ECO:0000256" key="1">
    <source>
        <dbReference type="ARBA" id="ARBA00004651"/>
    </source>
</evidence>